<organism evidence="2 3">
    <name type="scientific">Trichinella spiralis</name>
    <name type="common">Trichina worm</name>
    <dbReference type="NCBI Taxonomy" id="6334"/>
    <lineage>
        <taxon>Eukaryota</taxon>
        <taxon>Metazoa</taxon>
        <taxon>Ecdysozoa</taxon>
        <taxon>Nematoda</taxon>
        <taxon>Enoplea</taxon>
        <taxon>Dorylaimia</taxon>
        <taxon>Trichinellida</taxon>
        <taxon>Trichinellidae</taxon>
        <taxon>Trichinella</taxon>
    </lineage>
</organism>
<evidence type="ECO:0000256" key="1">
    <source>
        <dbReference type="SAM" id="Phobius"/>
    </source>
</evidence>
<accession>A0A0V1B1R8</accession>
<dbReference type="OrthoDB" id="10378861at2759"/>
<reference evidence="2 3" key="1">
    <citation type="submission" date="2015-01" db="EMBL/GenBank/DDBJ databases">
        <title>Evolution of Trichinella species and genotypes.</title>
        <authorList>
            <person name="Korhonen P.K."/>
            <person name="Edoardo P."/>
            <person name="Giuseppe L.R."/>
            <person name="Gasser R.B."/>
        </authorList>
    </citation>
    <scope>NUCLEOTIDE SEQUENCE [LARGE SCALE GENOMIC DNA]</scope>
    <source>
        <strain evidence="2">ISS3</strain>
    </source>
</reference>
<dbReference type="Proteomes" id="UP000054776">
    <property type="component" value="Unassembled WGS sequence"/>
</dbReference>
<keyword evidence="1" id="KW-0812">Transmembrane</keyword>
<comment type="caution">
    <text evidence="2">The sequence shown here is derived from an EMBL/GenBank/DDBJ whole genome shotgun (WGS) entry which is preliminary data.</text>
</comment>
<dbReference type="AlphaFoldDB" id="A0A0V1B1R8"/>
<protein>
    <submittedName>
        <fullName evidence="2">Uncharacterized protein</fullName>
    </submittedName>
</protein>
<sequence length="230" mass="25973">MEFKILKFIFVLCVSELFESFFILFLVMADVPELHLVPNRCGIWSNSVHKEGCKGAGGIDRKDHDEACRVDEHLAYKMEKKAYLKKRSAEETKLIPAIYDKEVSAASADPSTSGQFSVFRRVRATMYRNQHQSLGKTFLLWQSVSKHILVFATSSNIRLLATIKTWGTDGTFKLFSIYAIVVSKLVPVVCCYVRLKILANKTSINKAAVLSVNLYPQTIICNFEIALIPL</sequence>
<gene>
    <name evidence="2" type="ORF">T01_10595</name>
</gene>
<dbReference type="EMBL" id="JYDH01000129">
    <property type="protein sequence ID" value="KRY30930.1"/>
    <property type="molecule type" value="Genomic_DNA"/>
</dbReference>
<evidence type="ECO:0000313" key="3">
    <source>
        <dbReference type="Proteomes" id="UP000054776"/>
    </source>
</evidence>
<feature type="transmembrane region" description="Helical" evidence="1">
    <location>
        <begin position="7"/>
        <end position="29"/>
    </location>
</feature>
<feature type="non-terminal residue" evidence="2">
    <location>
        <position position="230"/>
    </location>
</feature>
<keyword evidence="1" id="KW-0472">Membrane</keyword>
<dbReference type="InParanoid" id="A0A0V1B1R8"/>
<keyword evidence="3" id="KW-1185">Reference proteome</keyword>
<proteinExistence type="predicted"/>
<evidence type="ECO:0000313" key="2">
    <source>
        <dbReference type="EMBL" id="KRY30930.1"/>
    </source>
</evidence>
<name>A0A0V1B1R8_TRISP</name>
<keyword evidence="1" id="KW-1133">Transmembrane helix</keyword>